<accession>A0A8X6WWB2</accession>
<feature type="disulfide bond" evidence="1">
    <location>
        <begin position="104"/>
        <end position="114"/>
    </location>
</feature>
<gene>
    <name evidence="3" type="ORF">TNIN_413861</name>
</gene>
<dbReference type="PROSITE" id="PS50026">
    <property type="entry name" value="EGF_3"/>
    <property type="match status" value="1"/>
</dbReference>
<dbReference type="OrthoDB" id="382013at2759"/>
<dbReference type="AlphaFoldDB" id="A0A8X6WWB2"/>
<dbReference type="PROSITE" id="PS01186">
    <property type="entry name" value="EGF_2"/>
    <property type="match status" value="1"/>
</dbReference>
<sequence>MDTTFDFDVANEELNSARDVNDTIITVDPMDITLNNTVEPETNTTVSDDLTDLIKDLNFTIPDDDSIDNWTSRESSDFTHYLNTTYEPSSSSLVVNVSIQPGSCEKNRCVYGSCKVVGDSYSCYCQEGYSGAYCDVSVKNQKCKSY</sequence>
<evidence type="ECO:0000313" key="3">
    <source>
        <dbReference type="EMBL" id="GFY41256.1"/>
    </source>
</evidence>
<dbReference type="InterPro" id="IPR000742">
    <property type="entry name" value="EGF"/>
</dbReference>
<keyword evidence="1" id="KW-0245">EGF-like domain</keyword>
<comment type="caution">
    <text evidence="3">The sequence shown here is derived from an EMBL/GenBank/DDBJ whole genome shotgun (WGS) entry which is preliminary data.</text>
</comment>
<proteinExistence type="predicted"/>
<dbReference type="EMBL" id="BMAV01002379">
    <property type="protein sequence ID" value="GFY41256.1"/>
    <property type="molecule type" value="Genomic_DNA"/>
</dbReference>
<comment type="caution">
    <text evidence="1">Lacks conserved residue(s) required for the propagation of feature annotation.</text>
</comment>
<dbReference type="PROSITE" id="PS00022">
    <property type="entry name" value="EGF_1"/>
    <property type="match status" value="1"/>
</dbReference>
<name>A0A8X6WWB2_9ARAC</name>
<organism evidence="3 4">
    <name type="scientific">Trichonephila inaurata madagascariensis</name>
    <dbReference type="NCBI Taxonomy" id="2747483"/>
    <lineage>
        <taxon>Eukaryota</taxon>
        <taxon>Metazoa</taxon>
        <taxon>Ecdysozoa</taxon>
        <taxon>Arthropoda</taxon>
        <taxon>Chelicerata</taxon>
        <taxon>Arachnida</taxon>
        <taxon>Araneae</taxon>
        <taxon>Araneomorphae</taxon>
        <taxon>Entelegynae</taxon>
        <taxon>Araneoidea</taxon>
        <taxon>Nephilidae</taxon>
        <taxon>Trichonephila</taxon>
        <taxon>Trichonephila inaurata</taxon>
    </lineage>
</organism>
<dbReference type="Gene3D" id="2.10.25.10">
    <property type="entry name" value="Laminin"/>
    <property type="match status" value="1"/>
</dbReference>
<dbReference type="SUPFAM" id="SSF57196">
    <property type="entry name" value="EGF/Laminin"/>
    <property type="match status" value="1"/>
</dbReference>
<keyword evidence="4" id="KW-1185">Reference proteome</keyword>
<dbReference type="Proteomes" id="UP000886998">
    <property type="component" value="Unassembled WGS sequence"/>
</dbReference>
<evidence type="ECO:0000256" key="1">
    <source>
        <dbReference type="PROSITE-ProRule" id="PRU00076"/>
    </source>
</evidence>
<reference evidence="3" key="1">
    <citation type="submission" date="2020-08" db="EMBL/GenBank/DDBJ databases">
        <title>Multicomponent nature underlies the extraordinary mechanical properties of spider dragline silk.</title>
        <authorList>
            <person name="Kono N."/>
            <person name="Nakamura H."/>
            <person name="Mori M."/>
            <person name="Yoshida Y."/>
            <person name="Ohtoshi R."/>
            <person name="Malay A.D."/>
            <person name="Moran D.A.P."/>
            <person name="Tomita M."/>
            <person name="Numata K."/>
            <person name="Arakawa K."/>
        </authorList>
    </citation>
    <scope>NUCLEOTIDE SEQUENCE</scope>
</reference>
<feature type="domain" description="EGF-like" evidence="2">
    <location>
        <begin position="100"/>
        <end position="135"/>
    </location>
</feature>
<evidence type="ECO:0000313" key="4">
    <source>
        <dbReference type="Proteomes" id="UP000886998"/>
    </source>
</evidence>
<feature type="disulfide bond" evidence="1">
    <location>
        <begin position="125"/>
        <end position="134"/>
    </location>
</feature>
<keyword evidence="1" id="KW-1015">Disulfide bond</keyword>
<evidence type="ECO:0000259" key="2">
    <source>
        <dbReference type="PROSITE" id="PS50026"/>
    </source>
</evidence>
<protein>
    <recommendedName>
        <fullName evidence="2">EGF-like domain-containing protein</fullName>
    </recommendedName>
</protein>